<dbReference type="Gene3D" id="2.60.120.200">
    <property type="match status" value="1"/>
</dbReference>
<dbReference type="GO" id="GO:0036503">
    <property type="term" value="P:ERAD pathway"/>
    <property type="evidence" value="ECO:0007669"/>
    <property type="project" value="TreeGrafter"/>
</dbReference>
<keyword evidence="9" id="KW-1015">Disulfide bond</keyword>
<feature type="region of interest" description="Disordered" evidence="11">
    <location>
        <begin position="255"/>
        <end position="295"/>
    </location>
</feature>
<feature type="compositionally biased region" description="Basic and acidic residues" evidence="11">
    <location>
        <begin position="271"/>
        <end position="286"/>
    </location>
</feature>
<dbReference type="GeneID" id="105362424"/>
<feature type="compositionally biased region" description="Acidic residues" evidence="11">
    <location>
        <begin position="526"/>
        <end position="538"/>
    </location>
</feature>
<dbReference type="AlphaFoldDB" id="A0AAJ7DVR3"/>
<keyword evidence="6 10" id="KW-0472">Membrane</keyword>
<evidence type="ECO:0000256" key="2">
    <source>
        <dbReference type="ARBA" id="ARBA00010983"/>
    </source>
</evidence>
<accession>A0AAJ7DVR3</accession>
<dbReference type="Pfam" id="PF00262">
    <property type="entry name" value="Calreticulin"/>
    <property type="match status" value="1"/>
</dbReference>
<feature type="disulfide bond" evidence="9">
    <location>
        <begin position="151"/>
        <end position="186"/>
    </location>
</feature>
<keyword evidence="7 10" id="KW-0143">Chaperone</keyword>
<dbReference type="GO" id="GO:0005789">
    <property type="term" value="C:endoplasmic reticulum membrane"/>
    <property type="evidence" value="ECO:0007669"/>
    <property type="project" value="UniProtKB-SubCell"/>
</dbReference>
<feature type="chain" id="PRO_5042317152" evidence="10">
    <location>
        <begin position="25"/>
        <end position="708"/>
    </location>
</feature>
<evidence type="ECO:0000256" key="9">
    <source>
        <dbReference type="PIRSR" id="PIRSR601580-3"/>
    </source>
</evidence>
<sequence length="708" mass="80455">MALSRRKILCLLLVACMQCRFVEVEPSDGAGNIVVEDNVADVEVKTFIYKSPEASGPVYLAENFDDKSKFSKVWIQSEAKKDDFDEEIAKYDGLWVIEEPKRNVEDGNLGLVFKSKARHAAISTQLSKPFKFESKSLIVQYEVIFQEGQECGGAYLKLLSVDPQYKNLKDFHDKTPYTIMFGPDKCGNDHKLHFIFKHKNPLNGSLEEKHAKKPKERLEDFFKDKQPHLYTLIVNPDNTFTIKVDGNVVNEGSLLDDFTPPVNPPLEIEDPTDKRPEDWDEREKIPDPTAVKPDDWDEEAPAKIIDQNDEMPEGWLENEPAMIPNPDSVKPEDWDDEMDGEWEPPKIQNPKCAEAPGCGKYEKRLITNPQYKGKWLPPLINNLNYKGKWKPKLIHNPNYFNDDNPFKMTPIYAIGFELWSMSADILFDNIIITDDELVAKKWAEETFDLRKQRIATESSGLWQGIVNYTAEHPWIWTVYIILLSLPIMLVIYCCCFTSQDRKEAIKEREAEPKTTALVQKDKEETDPAAESEVTEDEVEELTEKCEKDKEEDNEVITDIPDNKILTDTSLVSLVTPFPCVQFHARIRLDSSQGKGVTSDTRDISVSFVSTTQCKQTPLNATSTIELHGFSDTSQLAITAVICLAIHNPNSTTVAFQCSKTKVALHKRLTIPRLELAAVPRCQGSSPQDHALCGLDHHGYTYQTYGKLS</sequence>
<dbReference type="SUPFAM" id="SSF63887">
    <property type="entry name" value="P-domain of calnexin/calreticulin"/>
    <property type="match status" value="1"/>
</dbReference>
<evidence type="ECO:0000256" key="10">
    <source>
        <dbReference type="RuleBase" id="RU362126"/>
    </source>
</evidence>
<evidence type="ECO:0000256" key="11">
    <source>
        <dbReference type="SAM" id="MobiDB-lite"/>
    </source>
</evidence>
<dbReference type="GO" id="GO:0051082">
    <property type="term" value="F:unfolded protein binding"/>
    <property type="evidence" value="ECO:0007669"/>
    <property type="project" value="InterPro"/>
</dbReference>
<evidence type="ECO:0000313" key="12">
    <source>
        <dbReference type="Proteomes" id="UP000695007"/>
    </source>
</evidence>
<keyword evidence="5 10" id="KW-1133">Transmembrane helix</keyword>
<feature type="region of interest" description="Disordered" evidence="11">
    <location>
        <begin position="506"/>
        <end position="538"/>
    </location>
</feature>
<comment type="similarity">
    <text evidence="2 10">Belongs to the calreticulin family.</text>
</comment>
<reference evidence="13" key="1">
    <citation type="submission" date="2025-08" db="UniProtKB">
        <authorList>
            <consortium name="RefSeq"/>
        </authorList>
    </citation>
    <scope>IDENTIFICATION</scope>
</reference>
<dbReference type="PRINTS" id="PR00626">
    <property type="entry name" value="CALRETICULIN"/>
</dbReference>
<dbReference type="InterPro" id="IPR013320">
    <property type="entry name" value="ConA-like_dom_sf"/>
</dbReference>
<protein>
    <submittedName>
        <fullName evidence="13">Calnexin-like</fullName>
    </submittedName>
</protein>
<dbReference type="GO" id="GO:0005509">
    <property type="term" value="F:calcium ion binding"/>
    <property type="evidence" value="ECO:0007669"/>
    <property type="project" value="InterPro"/>
</dbReference>
<dbReference type="KEGG" id="csol:105362424"/>
<evidence type="ECO:0000256" key="8">
    <source>
        <dbReference type="ARBA" id="ARBA00053392"/>
    </source>
</evidence>
<dbReference type="InterPro" id="IPR008042">
    <property type="entry name" value="Retrotrans_Pao"/>
</dbReference>
<comment type="function">
    <text evidence="8">Calcium-binding protein that interacts with newly synthesized monoglucosylated glycoproteins in the endoplasmic reticulum. It may act in assisting protein assembly and/or in the retention within the ER of unassembled protein subunits. It seems to play a major role in the quality control apparatus of the ER by the retention of incorrectly folded proteins. Required for embryogenesis and larval development under heat and ER stress conditions. May be important for germ cell development. Involved in neuronal necrotic cell death.</text>
</comment>
<dbReference type="FunFam" id="2.10.250.10:FF:000001">
    <property type="entry name" value="Calnexin homolog"/>
    <property type="match status" value="1"/>
</dbReference>
<evidence type="ECO:0000256" key="5">
    <source>
        <dbReference type="ARBA" id="ARBA00022989"/>
    </source>
</evidence>
<evidence type="ECO:0000313" key="13">
    <source>
        <dbReference type="RefSeq" id="XP_011498166.1"/>
    </source>
</evidence>
<keyword evidence="10" id="KW-0732">Signal</keyword>
<evidence type="ECO:0000256" key="3">
    <source>
        <dbReference type="ARBA" id="ARBA00022692"/>
    </source>
</evidence>
<organism evidence="12 13">
    <name type="scientific">Ceratosolen solmsi marchali</name>
    <dbReference type="NCBI Taxonomy" id="326594"/>
    <lineage>
        <taxon>Eukaryota</taxon>
        <taxon>Metazoa</taxon>
        <taxon>Ecdysozoa</taxon>
        <taxon>Arthropoda</taxon>
        <taxon>Hexapoda</taxon>
        <taxon>Insecta</taxon>
        <taxon>Pterygota</taxon>
        <taxon>Neoptera</taxon>
        <taxon>Endopterygota</taxon>
        <taxon>Hymenoptera</taxon>
        <taxon>Apocrita</taxon>
        <taxon>Proctotrupomorpha</taxon>
        <taxon>Chalcidoidea</taxon>
        <taxon>Agaonidae</taxon>
        <taxon>Agaoninae</taxon>
        <taxon>Ceratosolen</taxon>
    </lineage>
</organism>
<dbReference type="PANTHER" id="PTHR11073">
    <property type="entry name" value="CALRETICULIN AND CALNEXIN"/>
    <property type="match status" value="1"/>
</dbReference>
<evidence type="ECO:0000256" key="1">
    <source>
        <dbReference type="ARBA" id="ARBA00004115"/>
    </source>
</evidence>
<dbReference type="InterPro" id="IPR009033">
    <property type="entry name" value="Calreticulin/calnexin_P_dom_sf"/>
</dbReference>
<dbReference type="PANTHER" id="PTHR11073:SF1">
    <property type="entry name" value="CALNEXIN 14D-RELATED"/>
    <property type="match status" value="1"/>
</dbReference>
<dbReference type="InterPro" id="IPR018124">
    <property type="entry name" value="Calret/calnex_CS"/>
</dbReference>
<gene>
    <name evidence="13" type="primary">LOC105362424</name>
</gene>
<dbReference type="PROSITE" id="PS00804">
    <property type="entry name" value="CALRETICULIN_2"/>
    <property type="match status" value="1"/>
</dbReference>
<dbReference type="Pfam" id="PF05380">
    <property type="entry name" value="Peptidase_A17"/>
    <property type="match status" value="1"/>
</dbReference>
<keyword evidence="4 10" id="KW-0256">Endoplasmic reticulum</keyword>
<evidence type="ECO:0000256" key="4">
    <source>
        <dbReference type="ARBA" id="ARBA00022824"/>
    </source>
</evidence>
<dbReference type="SUPFAM" id="SSF49899">
    <property type="entry name" value="Concanavalin A-like lectins/glucanases"/>
    <property type="match status" value="2"/>
</dbReference>
<dbReference type="GO" id="GO:0006457">
    <property type="term" value="P:protein folding"/>
    <property type="evidence" value="ECO:0007669"/>
    <property type="project" value="InterPro"/>
</dbReference>
<proteinExistence type="inferred from homology"/>
<dbReference type="InterPro" id="IPR001580">
    <property type="entry name" value="Calret/calnex"/>
</dbReference>
<dbReference type="FunFam" id="2.60.120.200:FF:000011">
    <property type="entry name" value="Probable calnexin"/>
    <property type="match status" value="1"/>
</dbReference>
<feature type="transmembrane region" description="Helical" evidence="10">
    <location>
        <begin position="474"/>
        <end position="498"/>
    </location>
</feature>
<keyword evidence="12" id="KW-1185">Reference proteome</keyword>
<comment type="subcellular location">
    <subcellularLocation>
        <location evidence="1">Endoplasmic reticulum membrane</location>
        <topology evidence="1">Single-pass type I membrane protein</topology>
    </subcellularLocation>
</comment>
<evidence type="ECO:0000256" key="7">
    <source>
        <dbReference type="ARBA" id="ARBA00023186"/>
    </source>
</evidence>
<dbReference type="RefSeq" id="XP_011498166.1">
    <property type="nucleotide sequence ID" value="XM_011499864.1"/>
</dbReference>
<keyword evidence="3 10" id="KW-0812">Transmembrane</keyword>
<dbReference type="Proteomes" id="UP000695007">
    <property type="component" value="Unplaced"/>
</dbReference>
<feature type="signal peptide" evidence="10">
    <location>
        <begin position="1"/>
        <end position="24"/>
    </location>
</feature>
<name>A0AAJ7DVR3_9HYME</name>
<evidence type="ECO:0000256" key="6">
    <source>
        <dbReference type="ARBA" id="ARBA00023136"/>
    </source>
</evidence>
<dbReference type="Gene3D" id="2.10.250.10">
    <property type="entry name" value="Calreticulin/calnexin, P domain"/>
    <property type="match status" value="1"/>
</dbReference>